<evidence type="ECO:0000313" key="2">
    <source>
        <dbReference type="Proteomes" id="UP001151081"/>
    </source>
</evidence>
<reference evidence="1 2" key="1">
    <citation type="submission" date="2021-04" db="EMBL/GenBank/DDBJ databases">
        <title>Genome analysis of Polyangium sp.</title>
        <authorList>
            <person name="Li Y."/>
            <person name="Wang J."/>
        </authorList>
    </citation>
    <scope>NUCLEOTIDE SEQUENCE [LARGE SCALE GENOMIC DNA]</scope>
    <source>
        <strain evidence="1 2">SDU14</strain>
    </source>
</reference>
<dbReference type="AlphaFoldDB" id="A0A9X3XF78"/>
<organism evidence="1 2">
    <name type="scientific">Polyangium jinanense</name>
    <dbReference type="NCBI Taxonomy" id="2829994"/>
    <lineage>
        <taxon>Bacteria</taxon>
        <taxon>Pseudomonadati</taxon>
        <taxon>Myxococcota</taxon>
        <taxon>Polyangia</taxon>
        <taxon>Polyangiales</taxon>
        <taxon>Polyangiaceae</taxon>
        <taxon>Polyangium</taxon>
    </lineage>
</organism>
<keyword evidence="2" id="KW-1185">Reference proteome</keyword>
<gene>
    <name evidence="1" type="ORF">KEG57_51780</name>
</gene>
<dbReference type="EMBL" id="JAGTJJ010000093">
    <property type="protein sequence ID" value="MDC3989052.1"/>
    <property type="molecule type" value="Genomic_DNA"/>
</dbReference>
<dbReference type="Proteomes" id="UP001151081">
    <property type="component" value="Unassembled WGS sequence"/>
</dbReference>
<proteinExistence type="predicted"/>
<name>A0A9X3XF78_9BACT</name>
<sequence length="45" mass="4631">MLLVEMQSSHGNEYAAIARFGAGRARAVPSVRSSTSPLGQGVAEA</sequence>
<accession>A0A9X3XF78</accession>
<comment type="caution">
    <text evidence="1">The sequence shown here is derived from an EMBL/GenBank/DDBJ whole genome shotgun (WGS) entry which is preliminary data.</text>
</comment>
<dbReference type="RefSeq" id="WP_272428979.1">
    <property type="nucleotide sequence ID" value="NZ_JAGTJJ010000093.1"/>
</dbReference>
<protein>
    <submittedName>
        <fullName evidence="1">Uncharacterized protein</fullName>
    </submittedName>
</protein>
<evidence type="ECO:0000313" key="1">
    <source>
        <dbReference type="EMBL" id="MDC3989052.1"/>
    </source>
</evidence>